<dbReference type="Proteomes" id="UP001310890">
    <property type="component" value="Unassembled WGS sequence"/>
</dbReference>
<organism evidence="3 4">
    <name type="scientific">Meristemomyces frigidus</name>
    <dbReference type="NCBI Taxonomy" id="1508187"/>
    <lineage>
        <taxon>Eukaryota</taxon>
        <taxon>Fungi</taxon>
        <taxon>Dikarya</taxon>
        <taxon>Ascomycota</taxon>
        <taxon>Pezizomycotina</taxon>
        <taxon>Dothideomycetes</taxon>
        <taxon>Dothideomycetidae</taxon>
        <taxon>Mycosphaerellales</taxon>
        <taxon>Teratosphaeriaceae</taxon>
        <taxon>Meristemomyces</taxon>
    </lineage>
</organism>
<evidence type="ECO:0000256" key="1">
    <source>
        <dbReference type="ARBA" id="ARBA00022801"/>
    </source>
</evidence>
<proteinExistence type="predicted"/>
<feature type="chain" id="PRO_5043016361" description="Haloacid dehalogenase" evidence="2">
    <location>
        <begin position="21"/>
        <end position="280"/>
    </location>
</feature>
<dbReference type="Pfam" id="PF00702">
    <property type="entry name" value="Hydrolase"/>
    <property type="match status" value="1"/>
</dbReference>
<sequence length="280" mass="31291">MSSVPPLRVLFLDVFGTTVAQIPPVADELCRAAKEALDSKTSSISGQVRSKAMQMSCDQWVDLVINWNRSEEEFVHDSKAKHGNVDWKEVDRRRISSLQVLLANRGLIVLRLKPGTSELSVEEEGSLWNEFQLAHLGRIWHRLPPWPDTCRGLEMLNTRFTTVGLSNTYQELLNSLVDDSNIPFKHVCSSEMFNSYKPNPKVYLGAAEKLGVKPEDCALVAAHLGDLKGAKACGLYAIYVERPLEEKDPELREEKIPDLHVGEDEGGLVALAERLGIRSD</sequence>
<dbReference type="SUPFAM" id="SSF56784">
    <property type="entry name" value="HAD-like"/>
    <property type="match status" value="1"/>
</dbReference>
<dbReference type="AlphaFoldDB" id="A0AAN7TVX9"/>
<evidence type="ECO:0008006" key="5">
    <source>
        <dbReference type="Google" id="ProtNLM"/>
    </source>
</evidence>
<gene>
    <name evidence="3" type="ORF">LTR62_005903</name>
</gene>
<dbReference type="InterPro" id="IPR023214">
    <property type="entry name" value="HAD_sf"/>
</dbReference>
<evidence type="ECO:0000256" key="2">
    <source>
        <dbReference type="SAM" id="SignalP"/>
    </source>
</evidence>
<dbReference type="InterPro" id="IPR036412">
    <property type="entry name" value="HAD-like_sf"/>
</dbReference>
<dbReference type="SFLD" id="SFLDS00003">
    <property type="entry name" value="Haloacid_Dehalogenase"/>
    <property type="match status" value="1"/>
</dbReference>
<keyword evidence="1" id="KW-0378">Hydrolase</keyword>
<evidence type="ECO:0000313" key="3">
    <source>
        <dbReference type="EMBL" id="KAK5117286.1"/>
    </source>
</evidence>
<dbReference type="PANTHER" id="PTHR43316:SF3">
    <property type="entry name" value="HALOACID DEHALOGENASE, TYPE II (AFU_ORTHOLOGUE AFUA_2G07750)-RELATED"/>
    <property type="match status" value="1"/>
</dbReference>
<dbReference type="InterPro" id="IPR006439">
    <property type="entry name" value="HAD-SF_hydro_IA"/>
</dbReference>
<keyword evidence="2" id="KW-0732">Signal</keyword>
<dbReference type="NCBIfam" id="TIGR01493">
    <property type="entry name" value="HAD-SF-IA-v2"/>
    <property type="match status" value="1"/>
</dbReference>
<protein>
    <recommendedName>
        <fullName evidence="5">Haloacid dehalogenase</fullName>
    </recommendedName>
</protein>
<evidence type="ECO:0000313" key="4">
    <source>
        <dbReference type="Proteomes" id="UP001310890"/>
    </source>
</evidence>
<comment type="caution">
    <text evidence="3">The sequence shown here is derived from an EMBL/GenBank/DDBJ whole genome shotgun (WGS) entry which is preliminary data.</text>
</comment>
<feature type="signal peptide" evidence="2">
    <location>
        <begin position="1"/>
        <end position="20"/>
    </location>
</feature>
<dbReference type="InterPro" id="IPR051540">
    <property type="entry name" value="S-2-haloacid_dehalogenase"/>
</dbReference>
<dbReference type="Gene3D" id="3.40.50.1000">
    <property type="entry name" value="HAD superfamily/HAD-like"/>
    <property type="match status" value="1"/>
</dbReference>
<name>A0AAN7TVX9_9PEZI</name>
<dbReference type="SFLD" id="SFLDG01129">
    <property type="entry name" value="C1.5:_HAD__Beta-PGM__Phosphata"/>
    <property type="match status" value="1"/>
</dbReference>
<dbReference type="GO" id="GO:0016791">
    <property type="term" value="F:phosphatase activity"/>
    <property type="evidence" value="ECO:0007669"/>
    <property type="project" value="UniProtKB-ARBA"/>
</dbReference>
<accession>A0AAN7TVX9</accession>
<dbReference type="PANTHER" id="PTHR43316">
    <property type="entry name" value="HYDROLASE, HALOACID DELAHOGENASE-RELATED"/>
    <property type="match status" value="1"/>
</dbReference>
<dbReference type="EMBL" id="JAVRRL010000005">
    <property type="protein sequence ID" value="KAK5117286.1"/>
    <property type="molecule type" value="Genomic_DNA"/>
</dbReference>
<reference evidence="3" key="1">
    <citation type="submission" date="2023-08" db="EMBL/GenBank/DDBJ databases">
        <title>Black Yeasts Isolated from many extreme environments.</title>
        <authorList>
            <person name="Coleine C."/>
            <person name="Stajich J.E."/>
            <person name="Selbmann L."/>
        </authorList>
    </citation>
    <scope>NUCLEOTIDE SEQUENCE</scope>
    <source>
        <strain evidence="3">CCFEE 5401</strain>
    </source>
</reference>